<organism evidence="2 3">
    <name type="scientific">Botrytis porri</name>
    <dbReference type="NCBI Taxonomy" id="87229"/>
    <lineage>
        <taxon>Eukaryota</taxon>
        <taxon>Fungi</taxon>
        <taxon>Dikarya</taxon>
        <taxon>Ascomycota</taxon>
        <taxon>Pezizomycotina</taxon>
        <taxon>Leotiomycetes</taxon>
        <taxon>Helotiales</taxon>
        <taxon>Sclerotiniaceae</taxon>
        <taxon>Botrytis</taxon>
    </lineage>
</organism>
<sequence>MPLEAISMDEDRACRGNMFIIVDQECEVGHRFVRAISRYLEDFLRGLEQGGGIDIVDADVVFGAEGREPGGVAIGGDVGDDQSGFGGGGETGTETVGCGEGGLAGSVGIPDACPGE</sequence>
<keyword evidence="3" id="KW-1185">Reference proteome</keyword>
<accession>A0A4Z1KVN8</accession>
<evidence type="ECO:0000256" key="1">
    <source>
        <dbReference type="SAM" id="MobiDB-lite"/>
    </source>
</evidence>
<dbReference type="EMBL" id="PQXO01000154">
    <property type="protein sequence ID" value="TGO88577.1"/>
    <property type="molecule type" value="Genomic_DNA"/>
</dbReference>
<evidence type="ECO:0000313" key="3">
    <source>
        <dbReference type="Proteomes" id="UP000297280"/>
    </source>
</evidence>
<gene>
    <name evidence="2" type="ORF">BPOR_0154g00170</name>
</gene>
<evidence type="ECO:0000313" key="2">
    <source>
        <dbReference type="EMBL" id="TGO88577.1"/>
    </source>
</evidence>
<reference evidence="2 3" key="1">
    <citation type="submission" date="2017-12" db="EMBL/GenBank/DDBJ databases">
        <title>Comparative genomics of Botrytis spp.</title>
        <authorList>
            <person name="Valero-Jimenez C.A."/>
            <person name="Tapia P."/>
            <person name="Veloso J."/>
            <person name="Silva-Moreno E."/>
            <person name="Staats M."/>
            <person name="Valdes J.H."/>
            <person name="Van Kan J.A.L."/>
        </authorList>
    </citation>
    <scope>NUCLEOTIDE SEQUENCE [LARGE SCALE GENOMIC DNA]</scope>
    <source>
        <strain evidence="2 3">MUCL3349</strain>
    </source>
</reference>
<proteinExistence type="predicted"/>
<comment type="caution">
    <text evidence="2">The sequence shown here is derived from an EMBL/GenBank/DDBJ whole genome shotgun (WGS) entry which is preliminary data.</text>
</comment>
<dbReference type="AlphaFoldDB" id="A0A4Z1KVN8"/>
<feature type="region of interest" description="Disordered" evidence="1">
    <location>
        <begin position="71"/>
        <end position="102"/>
    </location>
</feature>
<dbReference type="Proteomes" id="UP000297280">
    <property type="component" value="Unassembled WGS sequence"/>
</dbReference>
<name>A0A4Z1KVN8_9HELO</name>
<protein>
    <submittedName>
        <fullName evidence="2">Uncharacterized protein</fullName>
    </submittedName>
</protein>